<proteinExistence type="predicted"/>
<gene>
    <name evidence="1" type="ORF">LPJ61_001929</name>
</gene>
<feature type="non-terminal residue" evidence="1">
    <location>
        <position position="230"/>
    </location>
</feature>
<evidence type="ECO:0000313" key="2">
    <source>
        <dbReference type="Proteomes" id="UP001143981"/>
    </source>
</evidence>
<dbReference type="AlphaFoldDB" id="A0A9W7YE99"/>
<dbReference type="EMBL" id="JANBOI010000203">
    <property type="protein sequence ID" value="KAJ1732686.1"/>
    <property type="molecule type" value="Genomic_DNA"/>
</dbReference>
<protein>
    <submittedName>
        <fullName evidence="1">Uncharacterized protein</fullName>
    </submittedName>
</protein>
<comment type="caution">
    <text evidence="1">The sequence shown here is derived from an EMBL/GenBank/DDBJ whole genome shotgun (WGS) entry which is preliminary data.</text>
</comment>
<reference evidence="1" key="1">
    <citation type="submission" date="2022-07" db="EMBL/GenBank/DDBJ databases">
        <title>Phylogenomic reconstructions and comparative analyses of Kickxellomycotina fungi.</title>
        <authorList>
            <person name="Reynolds N.K."/>
            <person name="Stajich J.E."/>
            <person name="Barry K."/>
            <person name="Grigoriev I.V."/>
            <person name="Crous P."/>
            <person name="Smith M.E."/>
        </authorList>
    </citation>
    <scope>NUCLEOTIDE SEQUENCE</scope>
    <source>
        <strain evidence="1">BCRC 34381</strain>
    </source>
</reference>
<dbReference type="Proteomes" id="UP001143981">
    <property type="component" value="Unassembled WGS sequence"/>
</dbReference>
<keyword evidence="2" id="KW-1185">Reference proteome</keyword>
<sequence length="230" mass="25369">AIPINIILTSIGFPVISGNKLAQFTIPAHESDTESSTATDPFTNTMAKIPDASPRNDAARLYTKLPPFMAEAIYKLFQEDHHGIDDKLKAEAEIATFKQTLLVEAYTKAFTLLIARLLQLSEYDKHVQYMTGLKAPILQEIQKLSPVTLNDAKRLAGIQDRDYMNAAATRNAQSPNDMDIDVNPTVIRISEMNVQDNTCMFLFQVSMNGVPLTALFDSGCTGMIISNNIA</sequence>
<organism evidence="1 2">
    <name type="scientific">Coemansia biformis</name>
    <dbReference type="NCBI Taxonomy" id="1286918"/>
    <lineage>
        <taxon>Eukaryota</taxon>
        <taxon>Fungi</taxon>
        <taxon>Fungi incertae sedis</taxon>
        <taxon>Zoopagomycota</taxon>
        <taxon>Kickxellomycotina</taxon>
        <taxon>Kickxellomycetes</taxon>
        <taxon>Kickxellales</taxon>
        <taxon>Kickxellaceae</taxon>
        <taxon>Coemansia</taxon>
    </lineage>
</organism>
<accession>A0A9W7YE99</accession>
<evidence type="ECO:0000313" key="1">
    <source>
        <dbReference type="EMBL" id="KAJ1732686.1"/>
    </source>
</evidence>
<name>A0A9W7YE99_9FUNG</name>
<dbReference type="OrthoDB" id="1302170at2759"/>